<proteinExistence type="predicted"/>
<feature type="compositionally biased region" description="Low complexity" evidence="1">
    <location>
        <begin position="91"/>
        <end position="102"/>
    </location>
</feature>
<keyword evidence="3" id="KW-1185">Reference proteome</keyword>
<feature type="compositionally biased region" description="Low complexity" evidence="1">
    <location>
        <begin position="142"/>
        <end position="166"/>
    </location>
</feature>
<feature type="region of interest" description="Disordered" evidence="1">
    <location>
        <begin position="476"/>
        <end position="499"/>
    </location>
</feature>
<evidence type="ECO:0000313" key="2">
    <source>
        <dbReference type="EMBL" id="WVZ68768.1"/>
    </source>
</evidence>
<dbReference type="GO" id="GO:0005634">
    <property type="term" value="C:nucleus"/>
    <property type="evidence" value="ECO:0007669"/>
    <property type="project" value="TreeGrafter"/>
</dbReference>
<evidence type="ECO:0000313" key="3">
    <source>
        <dbReference type="Proteomes" id="UP001341281"/>
    </source>
</evidence>
<organism evidence="2 3">
    <name type="scientific">Paspalum notatum var. saurae</name>
    <dbReference type="NCBI Taxonomy" id="547442"/>
    <lineage>
        <taxon>Eukaryota</taxon>
        <taxon>Viridiplantae</taxon>
        <taxon>Streptophyta</taxon>
        <taxon>Embryophyta</taxon>
        <taxon>Tracheophyta</taxon>
        <taxon>Spermatophyta</taxon>
        <taxon>Magnoliopsida</taxon>
        <taxon>Liliopsida</taxon>
        <taxon>Poales</taxon>
        <taxon>Poaceae</taxon>
        <taxon>PACMAD clade</taxon>
        <taxon>Panicoideae</taxon>
        <taxon>Andropogonodae</taxon>
        <taxon>Paspaleae</taxon>
        <taxon>Paspalinae</taxon>
        <taxon>Paspalum</taxon>
    </lineage>
</organism>
<dbReference type="PANTHER" id="PTHR13464:SF0">
    <property type="entry name" value="SAP30-BINDING PROTEIN"/>
    <property type="match status" value="1"/>
</dbReference>
<dbReference type="InterPro" id="IPR012479">
    <property type="entry name" value="SAP30BP"/>
</dbReference>
<dbReference type="PANTHER" id="PTHR13464">
    <property type="entry name" value="TRANSCRIPTIONAL REGULATOR PROTEIN HCNGP"/>
    <property type="match status" value="1"/>
</dbReference>
<dbReference type="Proteomes" id="UP001341281">
    <property type="component" value="Chromosome 04"/>
</dbReference>
<dbReference type="GO" id="GO:0006355">
    <property type="term" value="P:regulation of DNA-templated transcription"/>
    <property type="evidence" value="ECO:0007669"/>
    <property type="project" value="InterPro"/>
</dbReference>
<dbReference type="EMBL" id="CP144748">
    <property type="protein sequence ID" value="WVZ68768.1"/>
    <property type="molecule type" value="Genomic_DNA"/>
</dbReference>
<reference evidence="2 3" key="1">
    <citation type="submission" date="2024-02" db="EMBL/GenBank/DDBJ databases">
        <title>High-quality chromosome-scale genome assembly of Pensacola bahiagrass (Paspalum notatum Flugge var. saurae).</title>
        <authorList>
            <person name="Vega J.M."/>
            <person name="Podio M."/>
            <person name="Orjuela J."/>
            <person name="Siena L.A."/>
            <person name="Pessino S.C."/>
            <person name="Combes M.C."/>
            <person name="Mariac C."/>
            <person name="Albertini E."/>
            <person name="Pupilli F."/>
            <person name="Ortiz J.P.A."/>
            <person name="Leblanc O."/>
        </authorList>
    </citation>
    <scope>NUCLEOTIDE SEQUENCE [LARGE SCALE GENOMIC DNA]</scope>
    <source>
        <strain evidence="2">R1</strain>
        <tissue evidence="2">Leaf</tissue>
    </source>
</reference>
<accession>A0AAQ3T8A5</accession>
<protein>
    <recommendedName>
        <fullName evidence="4">Transcriptional regulator family protein</fullName>
    </recommendedName>
</protein>
<feature type="region of interest" description="Disordered" evidence="1">
    <location>
        <begin position="422"/>
        <end position="455"/>
    </location>
</feature>
<dbReference type="Pfam" id="PF07818">
    <property type="entry name" value="HCNGP"/>
    <property type="match status" value="1"/>
</dbReference>
<dbReference type="AlphaFoldDB" id="A0AAQ3T8A5"/>
<feature type="compositionally biased region" description="Acidic residues" evidence="1">
    <location>
        <begin position="71"/>
        <end position="81"/>
    </location>
</feature>
<evidence type="ECO:0008006" key="4">
    <source>
        <dbReference type="Google" id="ProtNLM"/>
    </source>
</evidence>
<gene>
    <name evidence="2" type="ORF">U9M48_017664</name>
</gene>
<name>A0AAQ3T8A5_PASNO</name>
<feature type="compositionally biased region" description="Basic and acidic residues" evidence="1">
    <location>
        <begin position="482"/>
        <end position="499"/>
    </location>
</feature>
<evidence type="ECO:0000256" key="1">
    <source>
        <dbReference type="SAM" id="MobiDB-lite"/>
    </source>
</evidence>
<feature type="region of interest" description="Disordered" evidence="1">
    <location>
        <begin position="269"/>
        <end position="289"/>
    </location>
</feature>
<sequence length="499" mass="53589">MLSSSRGRRARPRIADSPFAAVPKSTASFLAVAALASHRIDPKSNPSLPRISLLGMASDTEGIAALFSMYNDDEEEEDADEPNPPSPAPPAVSAVTSSSLPAQVGGEDHIPSLAPPSPPLPEESAGCKTLASPHPSPARGQLLPLPSRRSSSPFAISSPSPLRGPSSAPPADLPRPPRRGALAIVDYAHDETAMSPEQEDGEIISNTRSFGADAQAAEGNIEEQTLSGTVHIMTPNTQAEMSQHPDVPEQGQVGTDMAVDVTRADVEDAQGEETNKVSTNGETDDPLSRFLPPPVTTKCSEALQQKINRFLAYRRAGKSFNAEVRNRKDYRNPDFLQHAVRYQEIDQIGTCFSKDVFDPYGYDKGDYYEEIEAEMKRELERKEQEKKKSPKVEFITAGVQPPIGAPIPKIPALAGVATLPLPAESAQKETRPNKKSKWDKVDGDVKNPAVPSGHDSLAASVSAALLASANGGAGYAAFAQQKRKEAEEKRSDYKSDRRS</sequence>
<feature type="region of interest" description="Disordered" evidence="1">
    <location>
        <begin position="66"/>
        <end position="224"/>
    </location>
</feature>
<feature type="compositionally biased region" description="Basic and acidic residues" evidence="1">
    <location>
        <begin position="426"/>
        <end position="445"/>
    </location>
</feature>